<proteinExistence type="predicted"/>
<keyword evidence="2" id="KW-1185">Reference proteome</keyword>
<dbReference type="AlphaFoldDB" id="A0A9X6NHC9"/>
<comment type="caution">
    <text evidence="1">The sequence shown here is derived from an EMBL/GenBank/DDBJ whole genome shotgun (WGS) entry which is preliminary data.</text>
</comment>
<sequence>MRQTLAFEEVETRIFTPTSTRMIFAILSHDDSDCCPNITVCYCTAPQLDISVNFRTQGCETKKTLTFQDVEHSVIEHNPADFTFGGFRCQARDFGFHVEASGTPRSTHQSPVIRSH</sequence>
<evidence type="ECO:0000313" key="1">
    <source>
        <dbReference type="EMBL" id="OWA53068.1"/>
    </source>
</evidence>
<protein>
    <submittedName>
        <fullName evidence="1">Uncharacterized protein</fullName>
    </submittedName>
</protein>
<accession>A0A9X6NHC9</accession>
<name>A0A9X6NHC9_HYPEX</name>
<dbReference type="EMBL" id="MTYJ01000301">
    <property type="protein sequence ID" value="OWA53068.1"/>
    <property type="molecule type" value="Genomic_DNA"/>
</dbReference>
<reference evidence="2" key="1">
    <citation type="submission" date="2017-01" db="EMBL/GenBank/DDBJ databases">
        <title>Comparative genomics of anhydrobiosis in the tardigrade Hypsibius dujardini.</title>
        <authorList>
            <person name="Yoshida Y."/>
            <person name="Koutsovoulos G."/>
            <person name="Laetsch D."/>
            <person name="Stevens L."/>
            <person name="Kumar S."/>
            <person name="Horikawa D."/>
            <person name="Ishino K."/>
            <person name="Komine S."/>
            <person name="Tomita M."/>
            <person name="Blaxter M."/>
            <person name="Arakawa K."/>
        </authorList>
    </citation>
    <scope>NUCLEOTIDE SEQUENCE [LARGE SCALE GENOMIC DNA]</scope>
    <source>
        <strain evidence="2">Z151</strain>
    </source>
</reference>
<organism evidence="1 2">
    <name type="scientific">Hypsibius exemplaris</name>
    <name type="common">Freshwater tardigrade</name>
    <dbReference type="NCBI Taxonomy" id="2072580"/>
    <lineage>
        <taxon>Eukaryota</taxon>
        <taxon>Metazoa</taxon>
        <taxon>Ecdysozoa</taxon>
        <taxon>Tardigrada</taxon>
        <taxon>Eutardigrada</taxon>
        <taxon>Parachela</taxon>
        <taxon>Hypsibioidea</taxon>
        <taxon>Hypsibiidae</taxon>
        <taxon>Hypsibius</taxon>
    </lineage>
</organism>
<dbReference type="Proteomes" id="UP000192578">
    <property type="component" value="Unassembled WGS sequence"/>
</dbReference>
<evidence type="ECO:0000313" key="2">
    <source>
        <dbReference type="Proteomes" id="UP000192578"/>
    </source>
</evidence>
<gene>
    <name evidence="1" type="ORF">BV898_17503</name>
</gene>